<evidence type="ECO:0000313" key="2">
    <source>
        <dbReference type="Proteomes" id="UP000248196"/>
    </source>
</evidence>
<name>A0A318NSU8_SERPL</name>
<reference evidence="1 2" key="1">
    <citation type="submission" date="2017-11" db="EMBL/GenBank/DDBJ databases">
        <title>Genome sequence of the oocydin A producing rhizobacterium Serratia plymuthica 4Rx5.</title>
        <authorList>
            <person name="Matilla M.A."/>
            <person name="Udaondo Z."/>
            <person name="Salmond G.P.C."/>
        </authorList>
    </citation>
    <scope>NUCLEOTIDE SEQUENCE [LARGE SCALE GENOMIC DNA]</scope>
    <source>
        <strain evidence="1 2">4Rx5</strain>
    </source>
</reference>
<dbReference type="InterPro" id="IPR036249">
    <property type="entry name" value="Thioredoxin-like_sf"/>
</dbReference>
<accession>A0A318NSU8</accession>
<dbReference type="Proteomes" id="UP000248196">
    <property type="component" value="Unassembled WGS sequence"/>
</dbReference>
<dbReference type="CDD" id="cd03025">
    <property type="entry name" value="DsbA_FrnE_like"/>
    <property type="match status" value="1"/>
</dbReference>
<organism evidence="1 2">
    <name type="scientific">Serratia plymuthica</name>
    <dbReference type="NCBI Taxonomy" id="82996"/>
    <lineage>
        <taxon>Bacteria</taxon>
        <taxon>Pseudomonadati</taxon>
        <taxon>Pseudomonadota</taxon>
        <taxon>Gammaproteobacteria</taxon>
        <taxon>Enterobacterales</taxon>
        <taxon>Yersiniaceae</taxon>
        <taxon>Serratia</taxon>
    </lineage>
</organism>
<dbReference type="SUPFAM" id="SSF52833">
    <property type="entry name" value="Thioredoxin-like"/>
    <property type="match status" value="1"/>
</dbReference>
<comment type="caution">
    <text evidence="1">The sequence shown here is derived from an EMBL/GenBank/DDBJ whole genome shotgun (WGS) entry which is preliminary data.</text>
</comment>
<dbReference type="RefSeq" id="WP_004952323.1">
    <property type="nucleotide sequence ID" value="NZ_CAMISH010000006.1"/>
</dbReference>
<evidence type="ECO:0000313" key="1">
    <source>
        <dbReference type="EMBL" id="PYD36824.1"/>
    </source>
</evidence>
<dbReference type="OrthoDB" id="9813770at2"/>
<dbReference type="EMBL" id="PESE01000009">
    <property type="protein sequence ID" value="PYD36824.1"/>
    <property type="molecule type" value="Genomic_DNA"/>
</dbReference>
<gene>
    <name evidence="1" type="ORF">CT690_22490</name>
</gene>
<dbReference type="AlphaFoldDB" id="A0A318NSU8"/>
<dbReference type="Gene3D" id="3.40.30.10">
    <property type="entry name" value="Glutaredoxin"/>
    <property type="match status" value="1"/>
</dbReference>
<proteinExistence type="predicted"/>
<protein>
    <submittedName>
        <fullName evidence="1">DsbA family protein</fullName>
    </submittedName>
</protein>
<sequence length="216" mass="23344">MTGTTLHYVFDPLCGWCYGAAPLVKAAKSIPGLTVALHAGGMMTGNNRRQITDEWRNYVIPHDKRIAELTGQTFGEAYFNGLLRDTTAVMDSEPPITAILAAEALGGRGVDMLHRIQIAHYQEGRRIADTPVLEALAKELGLPSAPFIAEMRFNAGAPTAQHIAESRAFLAKVQGQGFPTFALQDSEGQLRQIPAGNYLGNVDAWKALLNGAVNWA</sequence>